<comment type="caution">
    <text evidence="13">The sequence shown here is derived from an EMBL/GenBank/DDBJ whole genome shotgun (WGS) entry which is preliminary data.</text>
</comment>
<evidence type="ECO:0000256" key="11">
    <source>
        <dbReference type="SAM" id="Phobius"/>
    </source>
</evidence>
<dbReference type="Gene3D" id="3.30.470.30">
    <property type="entry name" value="DNA ligase/mRNA capping enzyme"/>
    <property type="match status" value="1"/>
</dbReference>
<dbReference type="GO" id="GO:0003723">
    <property type="term" value="F:RNA binding"/>
    <property type="evidence" value="ECO:0007669"/>
    <property type="project" value="UniProtKB-KW"/>
</dbReference>
<proteinExistence type="inferred from homology"/>
<keyword evidence="11" id="KW-0812">Transmembrane</keyword>
<organism evidence="13 14">
    <name type="scientific">Grifola frondosa</name>
    <name type="common">Maitake</name>
    <name type="synonym">Polyporus frondosus</name>
    <dbReference type="NCBI Taxonomy" id="5627"/>
    <lineage>
        <taxon>Eukaryota</taxon>
        <taxon>Fungi</taxon>
        <taxon>Dikarya</taxon>
        <taxon>Basidiomycota</taxon>
        <taxon>Agaricomycotina</taxon>
        <taxon>Agaricomycetes</taxon>
        <taxon>Polyporales</taxon>
        <taxon>Grifolaceae</taxon>
        <taxon>Grifola</taxon>
    </lineage>
</organism>
<gene>
    <name evidence="13" type="primary">SNUPN</name>
    <name evidence="13" type="ORF">A0H81_02270</name>
</gene>
<evidence type="ECO:0000256" key="6">
    <source>
        <dbReference type="ARBA" id="ARBA00022448"/>
    </source>
</evidence>
<evidence type="ECO:0000256" key="1">
    <source>
        <dbReference type="ARBA" id="ARBA00003975"/>
    </source>
</evidence>
<dbReference type="STRING" id="5627.A0A1C7MMH5"/>
<accession>A0A1C7MMH5</accession>
<comment type="subcellular location">
    <subcellularLocation>
        <location evidence="3">Cytoplasm</location>
    </subcellularLocation>
    <subcellularLocation>
        <location evidence="2">Nucleus</location>
    </subcellularLocation>
</comment>
<dbReference type="EMBL" id="LUGG01000002">
    <property type="protein sequence ID" value="OBZ77626.1"/>
    <property type="molecule type" value="Genomic_DNA"/>
</dbReference>
<dbReference type="Pfam" id="PF21974">
    <property type="entry name" value="SPN1_m3Gcap_bd"/>
    <property type="match status" value="1"/>
</dbReference>
<keyword evidence="8" id="KW-0694">RNA-binding</keyword>
<dbReference type="GO" id="GO:0005634">
    <property type="term" value="C:nucleus"/>
    <property type="evidence" value="ECO:0007669"/>
    <property type="project" value="UniProtKB-SubCell"/>
</dbReference>
<dbReference type="SUPFAM" id="SSF103473">
    <property type="entry name" value="MFS general substrate transporter"/>
    <property type="match status" value="1"/>
</dbReference>
<comment type="function">
    <text evidence="1">Functions as an U snRNP-specific nuclear import adapter. Involved in the trimethylguanosine (m3G)-cap-dependent nuclear import of U snRNPs. Binds specifically to the terminal m3G-cap U snRNAs.</text>
</comment>
<keyword evidence="11" id="KW-0472">Membrane</keyword>
<feature type="compositionally biased region" description="Acidic residues" evidence="10">
    <location>
        <begin position="278"/>
        <end position="289"/>
    </location>
</feature>
<feature type="region of interest" description="Disordered" evidence="10">
    <location>
        <begin position="278"/>
        <end position="314"/>
    </location>
</feature>
<keyword evidence="9" id="KW-0539">Nucleus</keyword>
<keyword evidence="11" id="KW-1133">Transmembrane helix</keyword>
<evidence type="ECO:0000256" key="8">
    <source>
        <dbReference type="ARBA" id="ARBA00022884"/>
    </source>
</evidence>
<evidence type="ECO:0000256" key="4">
    <source>
        <dbReference type="ARBA" id="ARBA00007540"/>
    </source>
</evidence>
<reference evidence="13 14" key="1">
    <citation type="submission" date="2016-03" db="EMBL/GenBank/DDBJ databases">
        <title>Whole genome sequencing of Grifola frondosa 9006-11.</title>
        <authorList>
            <person name="Min B."/>
            <person name="Park H."/>
            <person name="Kim J.-G."/>
            <person name="Cho H."/>
            <person name="Oh Y.-L."/>
            <person name="Kong W.-S."/>
            <person name="Choi I.-G."/>
        </authorList>
    </citation>
    <scope>NUCLEOTIDE SEQUENCE [LARGE SCALE GENOMIC DNA]</scope>
    <source>
        <strain evidence="13 14">9006-11</strain>
    </source>
</reference>
<keyword evidence="14" id="KW-1185">Reference proteome</keyword>
<dbReference type="Proteomes" id="UP000092993">
    <property type="component" value="Unassembled WGS sequence"/>
</dbReference>
<evidence type="ECO:0000259" key="12">
    <source>
        <dbReference type="Pfam" id="PF21974"/>
    </source>
</evidence>
<dbReference type="OrthoDB" id="10003593at2759"/>
<evidence type="ECO:0000256" key="2">
    <source>
        <dbReference type="ARBA" id="ARBA00004123"/>
    </source>
</evidence>
<evidence type="ECO:0000313" key="13">
    <source>
        <dbReference type="EMBL" id="OBZ77626.1"/>
    </source>
</evidence>
<dbReference type="GO" id="GO:0061015">
    <property type="term" value="P:snRNA import into nucleus"/>
    <property type="evidence" value="ECO:0007669"/>
    <property type="project" value="InterPro"/>
</dbReference>
<feature type="transmembrane region" description="Helical" evidence="11">
    <location>
        <begin position="52"/>
        <end position="76"/>
    </location>
</feature>
<dbReference type="InterPro" id="IPR047857">
    <property type="entry name" value="Snurportin1_C"/>
</dbReference>
<comment type="similarity">
    <text evidence="4">Belongs to the snurportin family.</text>
</comment>
<feature type="transmembrane region" description="Helical" evidence="11">
    <location>
        <begin position="160"/>
        <end position="182"/>
    </location>
</feature>
<dbReference type="InterPro" id="IPR036259">
    <property type="entry name" value="MFS_trans_sf"/>
</dbReference>
<dbReference type="PANTHER" id="PTHR13403">
    <property type="entry name" value="SNURPORTIN1 RNUT1 PROTEIN RNA, U TRANSPORTER 1"/>
    <property type="match status" value="1"/>
</dbReference>
<protein>
    <recommendedName>
        <fullName evidence="5">Snurportin-1</fullName>
    </recommendedName>
</protein>
<dbReference type="InterPro" id="IPR017336">
    <property type="entry name" value="Snurportin-1"/>
</dbReference>
<feature type="compositionally biased region" description="Basic residues" evidence="10">
    <location>
        <begin position="302"/>
        <end position="313"/>
    </location>
</feature>
<feature type="transmembrane region" description="Helical" evidence="11">
    <location>
        <begin position="12"/>
        <end position="32"/>
    </location>
</feature>
<keyword evidence="7" id="KW-0963">Cytoplasm</keyword>
<feature type="transmembrane region" description="Helical" evidence="11">
    <location>
        <begin position="97"/>
        <end position="118"/>
    </location>
</feature>
<evidence type="ECO:0000256" key="5">
    <source>
        <dbReference type="ARBA" id="ARBA00016034"/>
    </source>
</evidence>
<feature type="transmembrane region" description="Helical" evidence="11">
    <location>
        <begin position="124"/>
        <end position="148"/>
    </location>
</feature>
<dbReference type="AlphaFoldDB" id="A0A1C7MMH5"/>
<evidence type="ECO:0000256" key="9">
    <source>
        <dbReference type="ARBA" id="ARBA00023242"/>
    </source>
</evidence>
<dbReference type="PANTHER" id="PTHR13403:SF6">
    <property type="entry name" value="SNURPORTIN-1"/>
    <property type="match status" value="1"/>
</dbReference>
<evidence type="ECO:0000256" key="3">
    <source>
        <dbReference type="ARBA" id="ARBA00004496"/>
    </source>
</evidence>
<evidence type="ECO:0000256" key="10">
    <source>
        <dbReference type="SAM" id="MobiDB-lite"/>
    </source>
</evidence>
<feature type="domain" description="Snurportin-1 m3G cap-binding" evidence="12">
    <location>
        <begin position="363"/>
        <end position="475"/>
    </location>
</feature>
<evidence type="ECO:0000256" key="7">
    <source>
        <dbReference type="ARBA" id="ARBA00022490"/>
    </source>
</evidence>
<feature type="transmembrane region" description="Helical" evidence="11">
    <location>
        <begin position="188"/>
        <end position="210"/>
    </location>
</feature>
<name>A0A1C7MMH5_GRIFR</name>
<evidence type="ECO:0000313" key="14">
    <source>
        <dbReference type="Proteomes" id="UP000092993"/>
    </source>
</evidence>
<keyword evidence="6" id="KW-0813">Transport</keyword>
<sequence>MYPCASECRVAPSLLGILLFEAMVFGFSIGINTTNAVFLGTPPPGGYGFSQFAIAGAYGTPIVAVLIGEVLGRYFNDWVMNLSIRRNNGVFVAENRLWTCYIAIPLYICGFLVLGASFQKHLSVGALVMGWGIAEVAVMINTVAVYAYCNDCFPTKQGEISALINLARTLGGFSVAFFQVPWAMRNGALQTFGVEAAIVVALFFLIVPALQLKGARLRERFSIATRLTELQDSKAINSISISQHRRNKALDDQKRRRAERIDSTRQLDLFAGLTLGPSDEEAEGDDDAGPDIACLQPLSFPKRGKKNKGKGKARNALDVDDAIGKPKAARANKQNKWADKCMYAELLEMNEGFNASRHVEDGMPDDIETAWVAVTPVPVGKRCLAVTHQASGIAGVVSNTTLRSRVLGKALMQPFPSTLPPQTVLDCILDENWRYNGILHVLDVLQWKAQDLVECDTPFRFWWRDTRLSELPNFPPPTNAPGVQDSTTTSQSSYQFPYPTSFVPIPYHTDTTLPSLTNTLIPLTRTSRNIPISIPTPLTMNNDNDMDIDENYVTPSAGQLRSVLTEVKPDGMLLYVAQATYESGTSPLSSWVPLQTYVNHTHEVVASGSNAVVSESPLAIFERLARRRLALTQSGGAFVGGLPEVDMISK</sequence>
<dbReference type="GO" id="GO:0005737">
    <property type="term" value="C:cytoplasm"/>
    <property type="evidence" value="ECO:0007669"/>
    <property type="project" value="UniProtKB-SubCell"/>
</dbReference>